<dbReference type="Pfam" id="PF01551">
    <property type="entry name" value="Peptidase_M23"/>
    <property type="match status" value="1"/>
</dbReference>
<dbReference type="InterPro" id="IPR050570">
    <property type="entry name" value="Cell_wall_metabolism_enzyme"/>
</dbReference>
<dbReference type="KEGG" id="maer:DAI18_03055"/>
<dbReference type="CDD" id="cd12797">
    <property type="entry name" value="M23_peptidase"/>
    <property type="match status" value="1"/>
</dbReference>
<sequence>MLSGAAIAAPAGNAPLTTAPVQQDLKEIRSQISTLKKDIKEKESDRAEASDALKQSASAIAAANQLLQDLNLKQSSSEREIQRVENQIAETQKQIDGTRTRVGHILKAQYEHRQSADALAVLLKQQDPNQAARDLQYYGYLSRAQQKQFTQLKQQVGELEQLSAQLQQEKNKLSSLSSERQRKKQDLLKQQDAHATLVSQLSREIASKQTQMTKLQEDQKRLTSLIAQIQQQIAERKREAARQRAEARRKAQLEAKREAQREDQRRAQEARKAGKPAPAPVAVRQIPEERVDEAADSSAAGRSFVSLKGRMRLPVAGSIAGHFGERRSEGTTWRGLFIKAAPGQAVHAVADGRVVYADSLRGFGNMLIIDHGGSYMSIYGGGDSLTKAVGTQIRAGDTVATTGSTGNLGDSGIYFEIRHQGQPLNPTSWAR</sequence>
<evidence type="ECO:0000313" key="4">
    <source>
        <dbReference type="EMBL" id="AVY93130.1"/>
    </source>
</evidence>
<feature type="compositionally biased region" description="Low complexity" evidence="2">
    <location>
        <begin position="1"/>
        <end position="15"/>
    </location>
</feature>
<dbReference type="STRING" id="1122240.GCA_000620105_03077"/>
<reference evidence="4 5" key="1">
    <citation type="submission" date="2018-04" db="EMBL/GenBank/DDBJ databases">
        <title>Denitrifier Microvirgula.</title>
        <authorList>
            <person name="Anderson E."/>
            <person name="Jang J."/>
            <person name="Ishii S."/>
        </authorList>
    </citation>
    <scope>NUCLEOTIDE SEQUENCE [LARGE SCALE GENOMIC DNA]</scope>
    <source>
        <strain evidence="4 5">BE2.4</strain>
    </source>
</reference>
<feature type="coiled-coil region" evidence="1">
    <location>
        <begin position="25"/>
        <end position="101"/>
    </location>
</feature>
<dbReference type="FunFam" id="2.70.70.10:FF:000003">
    <property type="entry name" value="Murein hydrolase activator EnvC"/>
    <property type="match status" value="1"/>
</dbReference>
<evidence type="ECO:0000259" key="3">
    <source>
        <dbReference type="Pfam" id="PF01551"/>
    </source>
</evidence>
<dbReference type="InterPro" id="IPR016047">
    <property type="entry name" value="M23ase_b-sheet_dom"/>
</dbReference>
<proteinExistence type="predicted"/>
<feature type="compositionally biased region" description="Basic and acidic residues" evidence="2">
    <location>
        <begin position="240"/>
        <end position="272"/>
    </location>
</feature>
<feature type="region of interest" description="Disordered" evidence="2">
    <location>
        <begin position="1"/>
        <end position="22"/>
    </location>
</feature>
<evidence type="ECO:0000256" key="1">
    <source>
        <dbReference type="SAM" id="Coils"/>
    </source>
</evidence>
<dbReference type="SUPFAM" id="SSF51261">
    <property type="entry name" value="Duplicated hybrid motif"/>
    <property type="match status" value="1"/>
</dbReference>
<keyword evidence="5" id="KW-1185">Reference proteome</keyword>
<accession>A0A2S0P6V9</accession>
<protein>
    <submittedName>
        <fullName evidence="4">Peptidase M23</fullName>
    </submittedName>
</protein>
<dbReference type="Proteomes" id="UP000244173">
    <property type="component" value="Chromosome"/>
</dbReference>
<dbReference type="Gene3D" id="2.70.70.10">
    <property type="entry name" value="Glucose Permease (Domain IIA)"/>
    <property type="match status" value="1"/>
</dbReference>
<evidence type="ECO:0000256" key="2">
    <source>
        <dbReference type="SAM" id="MobiDB-lite"/>
    </source>
</evidence>
<gene>
    <name evidence="4" type="ORF">DAI18_03055</name>
</gene>
<keyword evidence="1" id="KW-0175">Coiled coil</keyword>
<feature type="domain" description="M23ase beta-sheet core" evidence="3">
    <location>
        <begin position="332"/>
        <end position="426"/>
    </location>
</feature>
<dbReference type="InterPro" id="IPR011055">
    <property type="entry name" value="Dup_hybrid_motif"/>
</dbReference>
<name>A0A2S0P6V9_9NEIS</name>
<feature type="region of interest" description="Disordered" evidence="2">
    <location>
        <begin position="240"/>
        <end position="295"/>
    </location>
</feature>
<dbReference type="PANTHER" id="PTHR21666:SF270">
    <property type="entry name" value="MUREIN HYDROLASE ACTIVATOR ENVC"/>
    <property type="match status" value="1"/>
</dbReference>
<organism evidence="4 5">
    <name type="scientific">Microvirgula aerodenitrificans</name>
    <dbReference type="NCBI Taxonomy" id="57480"/>
    <lineage>
        <taxon>Bacteria</taxon>
        <taxon>Pseudomonadati</taxon>
        <taxon>Pseudomonadota</taxon>
        <taxon>Betaproteobacteria</taxon>
        <taxon>Neisseriales</taxon>
        <taxon>Aquaspirillaceae</taxon>
        <taxon>Microvirgula</taxon>
    </lineage>
</organism>
<dbReference type="GO" id="GO:0004222">
    <property type="term" value="F:metalloendopeptidase activity"/>
    <property type="evidence" value="ECO:0007669"/>
    <property type="project" value="TreeGrafter"/>
</dbReference>
<dbReference type="Gene3D" id="6.10.250.3150">
    <property type="match status" value="1"/>
</dbReference>
<dbReference type="AlphaFoldDB" id="A0A2S0P6V9"/>
<dbReference type="EMBL" id="CP028519">
    <property type="protein sequence ID" value="AVY93130.1"/>
    <property type="molecule type" value="Genomic_DNA"/>
</dbReference>
<evidence type="ECO:0000313" key="5">
    <source>
        <dbReference type="Proteomes" id="UP000244173"/>
    </source>
</evidence>
<dbReference type="PANTHER" id="PTHR21666">
    <property type="entry name" value="PEPTIDASE-RELATED"/>
    <property type="match status" value="1"/>
</dbReference>